<reference evidence="1 2" key="1">
    <citation type="submission" date="2018-10" db="EMBL/GenBank/DDBJ databases">
        <title>Phylogenomics of Brevibacillus.</title>
        <authorList>
            <person name="Dunlap C."/>
        </authorList>
    </citation>
    <scope>NUCLEOTIDE SEQUENCE [LARGE SCALE GENOMIC DNA]</scope>
    <source>
        <strain evidence="1 2">NRRL NRS 1219</strain>
    </source>
</reference>
<proteinExistence type="predicted"/>
<comment type="caution">
    <text evidence="1">The sequence shown here is derived from an EMBL/GenBank/DDBJ whole genome shotgun (WGS) entry which is preliminary data.</text>
</comment>
<protein>
    <submittedName>
        <fullName evidence="1">Uncharacterized protein</fullName>
    </submittedName>
</protein>
<name>A0A3M8AWN1_9BACL</name>
<evidence type="ECO:0000313" key="2">
    <source>
        <dbReference type="Proteomes" id="UP000276178"/>
    </source>
</evidence>
<sequence length="97" mass="10742">MILAQTLSDFHHSISHIGKKQRKRIGSLFWNRILPVIFVRSASEPVPTMHVLDGVFFVIVSFLLGGPSGYPFPCIASAVRVVGLHGQWNGTVSRLED</sequence>
<dbReference type="EMBL" id="RHHN01000034">
    <property type="protein sequence ID" value="RNB55532.1"/>
    <property type="molecule type" value="Genomic_DNA"/>
</dbReference>
<feature type="non-terminal residue" evidence="1">
    <location>
        <position position="97"/>
    </location>
</feature>
<accession>A0A3M8AWN1</accession>
<evidence type="ECO:0000313" key="1">
    <source>
        <dbReference type="EMBL" id="RNB55532.1"/>
    </source>
</evidence>
<dbReference type="Proteomes" id="UP000276178">
    <property type="component" value="Unassembled WGS sequence"/>
</dbReference>
<gene>
    <name evidence="1" type="ORF">EB820_10875</name>
</gene>
<dbReference type="AlphaFoldDB" id="A0A3M8AWN1"/>
<organism evidence="1 2">
    <name type="scientific">Brevibacillus agri</name>
    <dbReference type="NCBI Taxonomy" id="51101"/>
    <lineage>
        <taxon>Bacteria</taxon>
        <taxon>Bacillati</taxon>
        <taxon>Bacillota</taxon>
        <taxon>Bacilli</taxon>
        <taxon>Bacillales</taxon>
        <taxon>Paenibacillaceae</taxon>
        <taxon>Brevibacillus</taxon>
    </lineage>
</organism>